<dbReference type="Pfam" id="PF00356">
    <property type="entry name" value="LacI"/>
    <property type="match status" value="1"/>
</dbReference>
<proteinExistence type="predicted"/>
<evidence type="ECO:0000256" key="1">
    <source>
        <dbReference type="ARBA" id="ARBA00023015"/>
    </source>
</evidence>
<keyword evidence="6" id="KW-1185">Reference proteome</keyword>
<keyword evidence="2 5" id="KW-0238">DNA-binding</keyword>
<gene>
    <name evidence="5" type="ORF">HJB60_04460</name>
</gene>
<dbReference type="Gene3D" id="1.10.260.40">
    <property type="entry name" value="lambda repressor-like DNA-binding domains"/>
    <property type="match status" value="1"/>
</dbReference>
<dbReference type="EMBL" id="JABDYF010000001">
    <property type="protein sequence ID" value="MBX5088427.1"/>
    <property type="molecule type" value="Genomic_DNA"/>
</dbReference>
<dbReference type="PANTHER" id="PTHR30146">
    <property type="entry name" value="LACI-RELATED TRANSCRIPTIONAL REPRESSOR"/>
    <property type="match status" value="1"/>
</dbReference>
<dbReference type="CDD" id="cd01392">
    <property type="entry name" value="HTH_LacI"/>
    <property type="match status" value="1"/>
</dbReference>
<dbReference type="SMART" id="SM00354">
    <property type="entry name" value="HTH_LACI"/>
    <property type="match status" value="1"/>
</dbReference>
<evidence type="ECO:0000259" key="4">
    <source>
        <dbReference type="PROSITE" id="PS50932"/>
    </source>
</evidence>
<dbReference type="InterPro" id="IPR046335">
    <property type="entry name" value="LacI/GalR-like_sensor"/>
</dbReference>
<evidence type="ECO:0000256" key="2">
    <source>
        <dbReference type="ARBA" id="ARBA00023125"/>
    </source>
</evidence>
<dbReference type="Proteomes" id="UP000770629">
    <property type="component" value="Unassembled WGS sequence"/>
</dbReference>
<sequence length="330" mass="35595">MAQVAGLAGVHASTVSRALNPETRSMVVPEVVDKVLEAAKSLGYRVDPIAKSLRTGRSRMIGVLIPDISNTLFAPILSGINDFLNDTGYSVIVAEVGNDVAKQLELADRLVAHRIDGLVLGTVSRKDPIVDFCLDQSVPAVLVNRAETSSRLSAVISDDLASMQLAVEHLYELGHRRIGHIAGPPEHSTGYLRRRGFEFAASHLELKNTACEVASAYTRSEGAAAMDRLLDQYPDITGVAAANDLLALGAYDALAARGLSCPDDISIVGHNDMPLMDIVHPPLTTMRIGHREMGRQAAELLQQAIERRDRSCRNIVLPAQLVVRNSTARV</sequence>
<dbReference type="InterPro" id="IPR000843">
    <property type="entry name" value="HTH_LacI"/>
</dbReference>
<keyword evidence="3" id="KW-0804">Transcription</keyword>
<name>A0ABS7ID53_9HYPH</name>
<evidence type="ECO:0000313" key="6">
    <source>
        <dbReference type="Proteomes" id="UP000770629"/>
    </source>
</evidence>
<protein>
    <submittedName>
        <fullName evidence="5">LacI family DNA-binding transcriptional regulator</fullName>
    </submittedName>
</protein>
<dbReference type="Gene3D" id="3.40.50.2300">
    <property type="match status" value="2"/>
</dbReference>
<dbReference type="InterPro" id="IPR010982">
    <property type="entry name" value="Lambda_DNA-bd_dom_sf"/>
</dbReference>
<keyword evidence="1" id="KW-0805">Transcription regulation</keyword>
<evidence type="ECO:0000256" key="3">
    <source>
        <dbReference type="ARBA" id="ARBA00023163"/>
    </source>
</evidence>
<dbReference type="SUPFAM" id="SSF53822">
    <property type="entry name" value="Periplasmic binding protein-like I"/>
    <property type="match status" value="1"/>
</dbReference>
<organism evidence="5 6">
    <name type="scientific">Rhizobium lentis</name>
    <dbReference type="NCBI Taxonomy" id="1138194"/>
    <lineage>
        <taxon>Bacteria</taxon>
        <taxon>Pseudomonadati</taxon>
        <taxon>Pseudomonadota</taxon>
        <taxon>Alphaproteobacteria</taxon>
        <taxon>Hyphomicrobiales</taxon>
        <taxon>Rhizobiaceae</taxon>
        <taxon>Rhizobium/Agrobacterium group</taxon>
        <taxon>Rhizobium</taxon>
    </lineage>
</organism>
<dbReference type="SUPFAM" id="SSF47413">
    <property type="entry name" value="lambda repressor-like DNA-binding domains"/>
    <property type="match status" value="1"/>
</dbReference>
<dbReference type="InterPro" id="IPR028082">
    <property type="entry name" value="Peripla_BP_I"/>
</dbReference>
<dbReference type="PANTHER" id="PTHR30146:SF138">
    <property type="entry name" value="TRANSCRIPTIONAL REGULATORY PROTEIN"/>
    <property type="match status" value="1"/>
</dbReference>
<evidence type="ECO:0000313" key="5">
    <source>
        <dbReference type="EMBL" id="MBX5088427.1"/>
    </source>
</evidence>
<reference evidence="5 6" key="1">
    <citation type="submission" date="2020-04" db="EMBL/GenBank/DDBJ databases">
        <title>Global-level population genomics: horizontal gene transfer, symbiosis and evolution in Rhizobia.</title>
        <authorList>
            <person name="Gai Y."/>
        </authorList>
    </citation>
    <scope>NUCLEOTIDE SEQUENCE [LARGE SCALE GENOMIC DNA]</scope>
    <source>
        <strain evidence="5 6">BLR33</strain>
    </source>
</reference>
<dbReference type="CDD" id="cd06267">
    <property type="entry name" value="PBP1_LacI_sugar_binding-like"/>
    <property type="match status" value="1"/>
</dbReference>
<dbReference type="GO" id="GO:0003677">
    <property type="term" value="F:DNA binding"/>
    <property type="evidence" value="ECO:0007669"/>
    <property type="project" value="UniProtKB-KW"/>
</dbReference>
<accession>A0ABS7ID53</accession>
<feature type="domain" description="HTH lacI-type" evidence="4">
    <location>
        <begin position="1"/>
        <end position="55"/>
    </location>
</feature>
<dbReference type="PROSITE" id="PS50932">
    <property type="entry name" value="HTH_LACI_2"/>
    <property type="match status" value="1"/>
</dbReference>
<dbReference type="Pfam" id="PF13377">
    <property type="entry name" value="Peripla_BP_3"/>
    <property type="match status" value="1"/>
</dbReference>
<comment type="caution">
    <text evidence="5">The sequence shown here is derived from an EMBL/GenBank/DDBJ whole genome shotgun (WGS) entry which is preliminary data.</text>
</comment>